<accession>A0A498K7G3</accession>
<comment type="caution">
    <text evidence="1">The sequence shown here is derived from an EMBL/GenBank/DDBJ whole genome shotgun (WGS) entry which is preliminary data.</text>
</comment>
<proteinExistence type="predicted"/>
<gene>
    <name evidence="1" type="ORF">DVH24_038464</name>
</gene>
<evidence type="ECO:0000313" key="2">
    <source>
        <dbReference type="Proteomes" id="UP000290289"/>
    </source>
</evidence>
<dbReference type="EMBL" id="RDQH01000329">
    <property type="protein sequence ID" value="RXI04190.1"/>
    <property type="molecule type" value="Genomic_DNA"/>
</dbReference>
<dbReference type="AlphaFoldDB" id="A0A498K7G3"/>
<protein>
    <submittedName>
        <fullName evidence="1">Uncharacterized protein</fullName>
    </submittedName>
</protein>
<evidence type="ECO:0000313" key="1">
    <source>
        <dbReference type="EMBL" id="RXI04190.1"/>
    </source>
</evidence>
<keyword evidence="2" id="KW-1185">Reference proteome</keyword>
<sequence>MKAMPIYKDDENSYDYIEDFFIAKYYKHSNAFPIYPIPNFGKPDIDGVEEIGVEPPLTKNILGGQSL</sequence>
<reference evidence="1 2" key="1">
    <citation type="submission" date="2018-10" db="EMBL/GenBank/DDBJ databases">
        <title>A high-quality apple genome assembly.</title>
        <authorList>
            <person name="Hu J."/>
        </authorList>
    </citation>
    <scope>NUCLEOTIDE SEQUENCE [LARGE SCALE GENOMIC DNA]</scope>
    <source>
        <strain evidence="2">cv. HFTH1</strain>
        <tissue evidence="1">Young leaf</tissue>
    </source>
</reference>
<organism evidence="1 2">
    <name type="scientific">Malus domestica</name>
    <name type="common">Apple</name>
    <name type="synonym">Pyrus malus</name>
    <dbReference type="NCBI Taxonomy" id="3750"/>
    <lineage>
        <taxon>Eukaryota</taxon>
        <taxon>Viridiplantae</taxon>
        <taxon>Streptophyta</taxon>
        <taxon>Embryophyta</taxon>
        <taxon>Tracheophyta</taxon>
        <taxon>Spermatophyta</taxon>
        <taxon>Magnoliopsida</taxon>
        <taxon>eudicotyledons</taxon>
        <taxon>Gunneridae</taxon>
        <taxon>Pentapetalae</taxon>
        <taxon>rosids</taxon>
        <taxon>fabids</taxon>
        <taxon>Rosales</taxon>
        <taxon>Rosaceae</taxon>
        <taxon>Amygdaloideae</taxon>
        <taxon>Maleae</taxon>
        <taxon>Malus</taxon>
    </lineage>
</organism>
<name>A0A498K7G3_MALDO</name>
<dbReference type="Proteomes" id="UP000290289">
    <property type="component" value="Chromosome 3"/>
</dbReference>